<proteinExistence type="predicted"/>
<keyword evidence="2" id="KW-1185">Reference proteome</keyword>
<evidence type="ECO:0000313" key="2">
    <source>
        <dbReference type="Proteomes" id="UP001157502"/>
    </source>
</evidence>
<organism evidence="1 2">
    <name type="scientific">Dallia pectoralis</name>
    <name type="common">Alaska blackfish</name>
    <dbReference type="NCBI Taxonomy" id="75939"/>
    <lineage>
        <taxon>Eukaryota</taxon>
        <taxon>Metazoa</taxon>
        <taxon>Chordata</taxon>
        <taxon>Craniata</taxon>
        <taxon>Vertebrata</taxon>
        <taxon>Euteleostomi</taxon>
        <taxon>Actinopterygii</taxon>
        <taxon>Neopterygii</taxon>
        <taxon>Teleostei</taxon>
        <taxon>Protacanthopterygii</taxon>
        <taxon>Esociformes</taxon>
        <taxon>Umbridae</taxon>
        <taxon>Dallia</taxon>
    </lineage>
</organism>
<protein>
    <submittedName>
        <fullName evidence="1">Uncharacterized protein</fullName>
    </submittedName>
</protein>
<dbReference type="Proteomes" id="UP001157502">
    <property type="component" value="Chromosome 9"/>
</dbReference>
<accession>A0ACC2GT32</accession>
<gene>
    <name evidence="1" type="ORF">DPEC_G00109990</name>
</gene>
<sequence length="300" mass="33498">MVTKKSTKDKPQWEVVLSTNGGSGGKEAVLTVGECEDSLRDLFLAAQEGATFQDTTLNRLAVYRDGVTGLLVCGGRFQIFNDDETAVPILPYEAWISTLLAHEAHGANHEEIAGTLLRMRKKAWVIKGRRLAKKIVDNCVVCRKARARKCQQIMSDLPSERITPAKPFQYTTVDLFGPYEVKDEVKKRVKLKVWGIIFCCMASRAIHTDVVSDQSTEGFLLAYQRFTALRGHPKKLWSDPGTNFVGARPALKELYHFLDRSSISELENEASKHGTEWSWEIHPADSPHRNGAAEAAVRSV</sequence>
<evidence type="ECO:0000313" key="1">
    <source>
        <dbReference type="EMBL" id="KAJ8006705.1"/>
    </source>
</evidence>
<reference evidence="1" key="1">
    <citation type="submission" date="2021-05" db="EMBL/GenBank/DDBJ databases">
        <authorList>
            <person name="Pan Q."/>
            <person name="Jouanno E."/>
            <person name="Zahm M."/>
            <person name="Klopp C."/>
            <person name="Cabau C."/>
            <person name="Louis A."/>
            <person name="Berthelot C."/>
            <person name="Parey E."/>
            <person name="Roest Crollius H."/>
            <person name="Montfort J."/>
            <person name="Robinson-Rechavi M."/>
            <person name="Bouchez O."/>
            <person name="Lampietro C."/>
            <person name="Lopez Roques C."/>
            <person name="Donnadieu C."/>
            <person name="Postlethwait J."/>
            <person name="Bobe J."/>
            <person name="Dillon D."/>
            <person name="Chandos A."/>
            <person name="von Hippel F."/>
            <person name="Guiguen Y."/>
        </authorList>
    </citation>
    <scope>NUCLEOTIDE SEQUENCE</scope>
    <source>
        <strain evidence="1">YG-Jan2019</strain>
    </source>
</reference>
<dbReference type="EMBL" id="CM055736">
    <property type="protein sequence ID" value="KAJ8006705.1"/>
    <property type="molecule type" value="Genomic_DNA"/>
</dbReference>
<comment type="caution">
    <text evidence="1">The sequence shown here is derived from an EMBL/GenBank/DDBJ whole genome shotgun (WGS) entry which is preliminary data.</text>
</comment>
<name>A0ACC2GT32_DALPE</name>